<reference evidence="1" key="1">
    <citation type="journal article" date="2019" name="bioRxiv">
        <title>The Genome of the Zebra Mussel, Dreissena polymorpha: A Resource for Invasive Species Research.</title>
        <authorList>
            <person name="McCartney M.A."/>
            <person name="Auch B."/>
            <person name="Kono T."/>
            <person name="Mallez S."/>
            <person name="Zhang Y."/>
            <person name="Obille A."/>
            <person name="Becker A."/>
            <person name="Abrahante J.E."/>
            <person name="Garbe J."/>
            <person name="Badalamenti J.P."/>
            <person name="Herman A."/>
            <person name="Mangelson H."/>
            <person name="Liachko I."/>
            <person name="Sullivan S."/>
            <person name="Sone E.D."/>
            <person name="Koren S."/>
            <person name="Silverstein K.A.T."/>
            <person name="Beckman K.B."/>
            <person name="Gohl D.M."/>
        </authorList>
    </citation>
    <scope>NUCLEOTIDE SEQUENCE</scope>
    <source>
        <strain evidence="1">Duluth1</strain>
        <tissue evidence="1">Whole animal</tissue>
    </source>
</reference>
<dbReference type="Proteomes" id="UP000828390">
    <property type="component" value="Unassembled WGS sequence"/>
</dbReference>
<organism evidence="1 2">
    <name type="scientific">Dreissena polymorpha</name>
    <name type="common">Zebra mussel</name>
    <name type="synonym">Mytilus polymorpha</name>
    <dbReference type="NCBI Taxonomy" id="45954"/>
    <lineage>
        <taxon>Eukaryota</taxon>
        <taxon>Metazoa</taxon>
        <taxon>Spiralia</taxon>
        <taxon>Lophotrochozoa</taxon>
        <taxon>Mollusca</taxon>
        <taxon>Bivalvia</taxon>
        <taxon>Autobranchia</taxon>
        <taxon>Heteroconchia</taxon>
        <taxon>Euheterodonta</taxon>
        <taxon>Imparidentia</taxon>
        <taxon>Neoheterodontei</taxon>
        <taxon>Myida</taxon>
        <taxon>Dreissenoidea</taxon>
        <taxon>Dreissenidae</taxon>
        <taxon>Dreissena</taxon>
    </lineage>
</organism>
<name>A0A9D4NHY8_DREPO</name>
<dbReference type="EMBL" id="JAIWYP010000001">
    <property type="protein sequence ID" value="KAH3894039.1"/>
    <property type="molecule type" value="Genomic_DNA"/>
</dbReference>
<accession>A0A9D4NHY8</accession>
<reference evidence="1" key="2">
    <citation type="submission" date="2020-11" db="EMBL/GenBank/DDBJ databases">
        <authorList>
            <person name="McCartney M.A."/>
            <person name="Auch B."/>
            <person name="Kono T."/>
            <person name="Mallez S."/>
            <person name="Becker A."/>
            <person name="Gohl D.M."/>
            <person name="Silverstein K.A.T."/>
            <person name="Koren S."/>
            <person name="Bechman K.B."/>
            <person name="Herman A."/>
            <person name="Abrahante J.E."/>
            <person name="Garbe J."/>
        </authorList>
    </citation>
    <scope>NUCLEOTIDE SEQUENCE</scope>
    <source>
        <strain evidence="1">Duluth1</strain>
        <tissue evidence="1">Whole animal</tissue>
    </source>
</reference>
<sequence>MTATLIRPLQEPLLGTIKRRKLAWSGHVTRGMTLCKTVLQGMIEGGHSVQDCSPGHDRGRSLCARLFSRA</sequence>
<evidence type="ECO:0000313" key="2">
    <source>
        <dbReference type="Proteomes" id="UP000828390"/>
    </source>
</evidence>
<gene>
    <name evidence="1" type="ORF">DPMN_018196</name>
</gene>
<evidence type="ECO:0000313" key="1">
    <source>
        <dbReference type="EMBL" id="KAH3894039.1"/>
    </source>
</evidence>
<comment type="caution">
    <text evidence="1">The sequence shown here is derived from an EMBL/GenBank/DDBJ whole genome shotgun (WGS) entry which is preliminary data.</text>
</comment>
<dbReference type="AlphaFoldDB" id="A0A9D4NHY8"/>
<keyword evidence="2" id="KW-1185">Reference proteome</keyword>
<protein>
    <submittedName>
        <fullName evidence="1">Uncharacterized protein</fullName>
    </submittedName>
</protein>
<proteinExistence type="predicted"/>